<dbReference type="InterPro" id="IPR047127">
    <property type="entry name" value="MutT-like"/>
</dbReference>
<dbReference type="Pfam" id="PF14815">
    <property type="entry name" value="NUDIX_4"/>
    <property type="match status" value="1"/>
</dbReference>
<dbReference type="InterPro" id="IPR020476">
    <property type="entry name" value="Nudix_hydrolase"/>
</dbReference>
<dbReference type="InterPro" id="IPR015797">
    <property type="entry name" value="NUDIX_hydrolase-like_dom_sf"/>
</dbReference>
<dbReference type="GO" id="GO:0044716">
    <property type="term" value="F:8-oxo-GDP phosphatase activity"/>
    <property type="evidence" value="ECO:0007669"/>
    <property type="project" value="TreeGrafter"/>
</dbReference>
<evidence type="ECO:0000256" key="2">
    <source>
        <dbReference type="ARBA" id="ARBA00005582"/>
    </source>
</evidence>
<evidence type="ECO:0000256" key="16">
    <source>
        <dbReference type="ARBA" id="ARBA00042798"/>
    </source>
</evidence>
<evidence type="ECO:0000256" key="15">
    <source>
        <dbReference type="ARBA" id="ARBA00041979"/>
    </source>
</evidence>
<dbReference type="GO" id="GO:0006281">
    <property type="term" value="P:DNA repair"/>
    <property type="evidence" value="ECO:0007669"/>
    <property type="project" value="UniProtKB-KW"/>
</dbReference>
<dbReference type="EMBL" id="CP025791">
    <property type="protein sequence ID" value="AUP79460.1"/>
    <property type="molecule type" value="Genomic_DNA"/>
</dbReference>
<evidence type="ECO:0000256" key="7">
    <source>
        <dbReference type="ARBA" id="ARBA00022801"/>
    </source>
</evidence>
<evidence type="ECO:0000256" key="6">
    <source>
        <dbReference type="ARBA" id="ARBA00022763"/>
    </source>
</evidence>
<dbReference type="GO" id="GO:0035539">
    <property type="term" value="F:8-oxo-7,8-dihydrodeoxyguanosine triphosphate pyrophosphatase activity"/>
    <property type="evidence" value="ECO:0007669"/>
    <property type="project" value="UniProtKB-EC"/>
</dbReference>
<dbReference type="GO" id="GO:0044715">
    <property type="term" value="F:8-oxo-dGDP phosphatase activity"/>
    <property type="evidence" value="ECO:0007669"/>
    <property type="project" value="TreeGrafter"/>
</dbReference>
<dbReference type="AlphaFoldDB" id="A0A2K9PQW1"/>
<dbReference type="GO" id="GO:0008413">
    <property type="term" value="F:8-oxo-7,8-dihydroguanosine triphosphate pyrophosphatase activity"/>
    <property type="evidence" value="ECO:0007669"/>
    <property type="project" value="TreeGrafter"/>
</dbReference>
<evidence type="ECO:0000256" key="13">
    <source>
        <dbReference type="ARBA" id="ARBA00040794"/>
    </source>
</evidence>
<name>A0A2K9PQW1_9FLAO</name>
<evidence type="ECO:0000256" key="9">
    <source>
        <dbReference type="ARBA" id="ARBA00023204"/>
    </source>
</evidence>
<organism evidence="18 19">
    <name type="scientific">Flavivirga eckloniae</name>
    <dbReference type="NCBI Taxonomy" id="1803846"/>
    <lineage>
        <taxon>Bacteria</taxon>
        <taxon>Pseudomonadati</taxon>
        <taxon>Bacteroidota</taxon>
        <taxon>Flavobacteriia</taxon>
        <taxon>Flavobacteriales</taxon>
        <taxon>Flavobacteriaceae</taxon>
        <taxon>Flavivirga</taxon>
    </lineage>
</organism>
<dbReference type="PRINTS" id="PR00502">
    <property type="entry name" value="NUDIXFAMILY"/>
</dbReference>
<evidence type="ECO:0000256" key="12">
    <source>
        <dbReference type="ARBA" id="ARBA00038905"/>
    </source>
</evidence>
<sequence>MIKVVCGIIYKNGKVFLCRRNPHKQLGGYWEFPGGKLELNENPETALKRELYEEISMFIKVLNHFATVIHKYDNFTIELTAYECKFIEADFNLTDHDKYEWIDINQIINKKLAPADIPIVKKLMRTN</sequence>
<evidence type="ECO:0000259" key="17">
    <source>
        <dbReference type="PROSITE" id="PS51462"/>
    </source>
</evidence>
<feature type="domain" description="Nudix hydrolase" evidence="17">
    <location>
        <begin position="1"/>
        <end position="125"/>
    </location>
</feature>
<comment type="similarity">
    <text evidence="2">Belongs to the Nudix hydrolase family.</text>
</comment>
<keyword evidence="4" id="KW-0235">DNA replication</keyword>
<dbReference type="GO" id="GO:0046872">
    <property type="term" value="F:metal ion binding"/>
    <property type="evidence" value="ECO:0007669"/>
    <property type="project" value="UniProtKB-KW"/>
</dbReference>
<evidence type="ECO:0000256" key="8">
    <source>
        <dbReference type="ARBA" id="ARBA00022842"/>
    </source>
</evidence>
<dbReference type="Gene3D" id="3.90.79.10">
    <property type="entry name" value="Nucleoside Triphosphate Pyrophosphohydrolase"/>
    <property type="match status" value="1"/>
</dbReference>
<reference evidence="18 19" key="1">
    <citation type="submission" date="2018-01" db="EMBL/GenBank/DDBJ databases">
        <title>Complete genome sequence of Flavivirga eckloniae ECD14 isolated from seaweed Ecklonia cava.</title>
        <authorList>
            <person name="Lee J.H."/>
            <person name="Baik K.S."/>
            <person name="Seong C.N."/>
        </authorList>
    </citation>
    <scope>NUCLEOTIDE SEQUENCE [LARGE SCALE GENOMIC DNA]</scope>
    <source>
        <strain evidence="18 19">ECD14</strain>
    </source>
</reference>
<proteinExistence type="inferred from homology"/>
<evidence type="ECO:0000256" key="3">
    <source>
        <dbReference type="ARBA" id="ARBA00022457"/>
    </source>
</evidence>
<comment type="cofactor">
    <cofactor evidence="1">
        <name>Mg(2+)</name>
        <dbReference type="ChEBI" id="CHEBI:18420"/>
    </cofactor>
</comment>
<gene>
    <name evidence="18" type="ORF">C1H87_12385</name>
</gene>
<keyword evidence="3" id="KW-0515">Mutator protein</keyword>
<evidence type="ECO:0000256" key="11">
    <source>
        <dbReference type="ARBA" id="ARBA00036904"/>
    </source>
</evidence>
<keyword evidence="7" id="KW-0378">Hydrolase</keyword>
<evidence type="ECO:0000256" key="10">
    <source>
        <dbReference type="ARBA" id="ARBA00035861"/>
    </source>
</evidence>
<evidence type="ECO:0000256" key="14">
    <source>
        <dbReference type="ARBA" id="ARBA00041592"/>
    </source>
</evidence>
<evidence type="ECO:0000256" key="5">
    <source>
        <dbReference type="ARBA" id="ARBA00022723"/>
    </source>
</evidence>
<dbReference type="CDD" id="cd03425">
    <property type="entry name" value="NUDIX_MutT_NudA_like"/>
    <property type="match status" value="1"/>
</dbReference>
<dbReference type="RefSeq" id="WP_102756115.1">
    <property type="nucleotide sequence ID" value="NZ_CP025791.1"/>
</dbReference>
<keyword evidence="5" id="KW-0479">Metal-binding</keyword>
<dbReference type="PANTHER" id="PTHR47707">
    <property type="entry name" value="8-OXO-DGTP DIPHOSPHATASE"/>
    <property type="match status" value="1"/>
</dbReference>
<comment type="catalytic activity">
    <reaction evidence="11">
        <text>8-oxo-GTP + H2O = 8-oxo-GMP + diphosphate + H(+)</text>
        <dbReference type="Rhea" id="RHEA:67616"/>
        <dbReference type="ChEBI" id="CHEBI:15377"/>
        <dbReference type="ChEBI" id="CHEBI:15378"/>
        <dbReference type="ChEBI" id="CHEBI:33019"/>
        <dbReference type="ChEBI" id="CHEBI:143553"/>
        <dbReference type="ChEBI" id="CHEBI:145694"/>
    </reaction>
</comment>
<keyword evidence="9" id="KW-0234">DNA repair</keyword>
<evidence type="ECO:0000256" key="4">
    <source>
        <dbReference type="ARBA" id="ARBA00022705"/>
    </source>
</evidence>
<keyword evidence="19" id="KW-1185">Reference proteome</keyword>
<dbReference type="OrthoDB" id="9810648at2"/>
<dbReference type="Proteomes" id="UP000235826">
    <property type="component" value="Chromosome"/>
</dbReference>
<evidence type="ECO:0000313" key="19">
    <source>
        <dbReference type="Proteomes" id="UP000235826"/>
    </source>
</evidence>
<dbReference type="KEGG" id="fek:C1H87_12385"/>
<dbReference type="InterPro" id="IPR029119">
    <property type="entry name" value="MutY_C"/>
</dbReference>
<accession>A0A2K9PQW1</accession>
<keyword evidence="8" id="KW-0460">Magnesium</keyword>
<dbReference type="SUPFAM" id="SSF55811">
    <property type="entry name" value="Nudix"/>
    <property type="match status" value="1"/>
</dbReference>
<evidence type="ECO:0000313" key="18">
    <source>
        <dbReference type="EMBL" id="AUP79460.1"/>
    </source>
</evidence>
<keyword evidence="6" id="KW-0227">DNA damage</keyword>
<protein>
    <recommendedName>
        <fullName evidence="13">8-oxo-dGTP diphosphatase</fullName>
        <ecNumber evidence="12">3.6.1.55</ecNumber>
    </recommendedName>
    <alternativeName>
        <fullName evidence="16">7,8-dihydro-8-oxoguanine-triphosphatase</fullName>
    </alternativeName>
    <alternativeName>
        <fullName evidence="15">Mutator protein MutT</fullName>
    </alternativeName>
    <alternativeName>
        <fullName evidence="14">dGTP pyrophosphohydrolase</fullName>
    </alternativeName>
</protein>
<dbReference type="EC" id="3.6.1.55" evidence="12"/>
<dbReference type="GO" id="GO:0006260">
    <property type="term" value="P:DNA replication"/>
    <property type="evidence" value="ECO:0007669"/>
    <property type="project" value="UniProtKB-KW"/>
</dbReference>
<dbReference type="PROSITE" id="PS51462">
    <property type="entry name" value="NUDIX"/>
    <property type="match status" value="1"/>
</dbReference>
<comment type="catalytic activity">
    <reaction evidence="10">
        <text>8-oxo-dGTP + H2O = 8-oxo-dGMP + diphosphate + H(+)</text>
        <dbReference type="Rhea" id="RHEA:31575"/>
        <dbReference type="ChEBI" id="CHEBI:15377"/>
        <dbReference type="ChEBI" id="CHEBI:15378"/>
        <dbReference type="ChEBI" id="CHEBI:33019"/>
        <dbReference type="ChEBI" id="CHEBI:63224"/>
        <dbReference type="ChEBI" id="CHEBI:77896"/>
        <dbReference type="EC" id="3.6.1.55"/>
    </reaction>
</comment>
<dbReference type="PANTHER" id="PTHR47707:SF1">
    <property type="entry name" value="NUDIX HYDROLASE FAMILY PROTEIN"/>
    <property type="match status" value="1"/>
</dbReference>
<dbReference type="InterPro" id="IPR000086">
    <property type="entry name" value="NUDIX_hydrolase_dom"/>
</dbReference>
<evidence type="ECO:0000256" key="1">
    <source>
        <dbReference type="ARBA" id="ARBA00001946"/>
    </source>
</evidence>